<accession>A0A0F9ERJ8</accession>
<name>A0A0F9ERJ8_9ZZZZ</name>
<organism evidence="1">
    <name type="scientific">marine sediment metagenome</name>
    <dbReference type="NCBI Taxonomy" id="412755"/>
    <lineage>
        <taxon>unclassified sequences</taxon>
        <taxon>metagenomes</taxon>
        <taxon>ecological metagenomes</taxon>
    </lineage>
</organism>
<sequence length="118" mass="13111">LKYSRAGTKHTFAFRMTAAGLMQTFNGSTWDTQMDSGRLLWDATVPFWNLLHVSINVTDLTFKSIQLNQNKVAFVDDPTSTGATSVPNSFEVYISALDDSGDQDVIYVDNIIVTIDEP</sequence>
<reference evidence="1" key="1">
    <citation type="journal article" date="2015" name="Nature">
        <title>Complex archaea that bridge the gap between prokaryotes and eukaryotes.</title>
        <authorList>
            <person name="Spang A."/>
            <person name="Saw J.H."/>
            <person name="Jorgensen S.L."/>
            <person name="Zaremba-Niedzwiedzka K."/>
            <person name="Martijn J."/>
            <person name="Lind A.E."/>
            <person name="van Eijk R."/>
            <person name="Schleper C."/>
            <person name="Guy L."/>
            <person name="Ettema T.J."/>
        </authorList>
    </citation>
    <scope>NUCLEOTIDE SEQUENCE</scope>
</reference>
<proteinExistence type="predicted"/>
<comment type="caution">
    <text evidence="1">The sequence shown here is derived from an EMBL/GenBank/DDBJ whole genome shotgun (WGS) entry which is preliminary data.</text>
</comment>
<protein>
    <submittedName>
        <fullName evidence="1">Uncharacterized protein</fullName>
    </submittedName>
</protein>
<dbReference type="EMBL" id="LAZR01026391">
    <property type="protein sequence ID" value="KKL68896.1"/>
    <property type="molecule type" value="Genomic_DNA"/>
</dbReference>
<gene>
    <name evidence="1" type="ORF">LCGC14_2120440</name>
</gene>
<evidence type="ECO:0000313" key="1">
    <source>
        <dbReference type="EMBL" id="KKL68896.1"/>
    </source>
</evidence>
<feature type="non-terminal residue" evidence="1">
    <location>
        <position position="1"/>
    </location>
</feature>
<dbReference type="AlphaFoldDB" id="A0A0F9ERJ8"/>